<sequence>MSLRPCLPPRLSLVCSFCLFGLAACAEDEEPETFDPDAVIAEAVDYEANYVRLDLDGVPTAHDSGGMVVARMWANEAGAEVFRTLDPDDPTQMVEMPRGAVFVKENYDLDGNPLDFMQVLAKFEDGYYPDGNDWFSALIQRDGTPLQGRIGKGPEITFCVDCHSSMGKNTDFIIGLPADQLAP</sequence>
<evidence type="ECO:0008006" key="4">
    <source>
        <dbReference type="Google" id="ProtNLM"/>
    </source>
</evidence>
<dbReference type="Proteomes" id="UP000237968">
    <property type="component" value="Unassembled WGS sequence"/>
</dbReference>
<dbReference type="RefSeq" id="WP_106394750.1">
    <property type="nucleotide sequence ID" value="NZ_PVNK01000242.1"/>
</dbReference>
<dbReference type="Gene3D" id="3.50.70.20">
    <property type="entry name" value="Cytochrome P460"/>
    <property type="match status" value="1"/>
</dbReference>
<comment type="caution">
    <text evidence="2">The sequence shown here is derived from an EMBL/GenBank/DDBJ whole genome shotgun (WGS) entry which is preliminary data.</text>
</comment>
<accession>A0A2S9XEW2</accession>
<dbReference type="AlphaFoldDB" id="A0A2S9XEW2"/>
<feature type="chain" id="PRO_5015771325" description="Cytochrome P460 domain-containing protein" evidence="1">
    <location>
        <begin position="27"/>
        <end position="183"/>
    </location>
</feature>
<evidence type="ECO:0000313" key="3">
    <source>
        <dbReference type="Proteomes" id="UP000237968"/>
    </source>
</evidence>
<dbReference type="PROSITE" id="PS51257">
    <property type="entry name" value="PROKAR_LIPOPROTEIN"/>
    <property type="match status" value="1"/>
</dbReference>
<protein>
    <recommendedName>
        <fullName evidence="4">Cytochrome P460 domain-containing protein</fullName>
    </recommendedName>
</protein>
<gene>
    <name evidence="2" type="ORF">ENSA5_55200</name>
</gene>
<feature type="signal peptide" evidence="1">
    <location>
        <begin position="1"/>
        <end position="26"/>
    </location>
</feature>
<organism evidence="2 3">
    <name type="scientific">Enhygromyxa salina</name>
    <dbReference type="NCBI Taxonomy" id="215803"/>
    <lineage>
        <taxon>Bacteria</taxon>
        <taxon>Pseudomonadati</taxon>
        <taxon>Myxococcota</taxon>
        <taxon>Polyangia</taxon>
        <taxon>Nannocystales</taxon>
        <taxon>Nannocystaceae</taxon>
        <taxon>Enhygromyxa</taxon>
    </lineage>
</organism>
<keyword evidence="1" id="KW-0732">Signal</keyword>
<name>A0A2S9XEW2_9BACT</name>
<proteinExistence type="predicted"/>
<dbReference type="InterPro" id="IPR038142">
    <property type="entry name" value="Cytochrome_P460_sp"/>
</dbReference>
<dbReference type="OrthoDB" id="274365at2"/>
<reference evidence="2 3" key="1">
    <citation type="submission" date="2018-03" db="EMBL/GenBank/DDBJ databases">
        <title>Draft Genome Sequences of the Obligatory Marine Myxobacteria Enhygromyxa salina SWB005.</title>
        <authorList>
            <person name="Poehlein A."/>
            <person name="Moghaddam J.A."/>
            <person name="Harms H."/>
            <person name="Alanjari M."/>
            <person name="Koenig G.M."/>
            <person name="Daniel R."/>
            <person name="Schaeberle T.F."/>
        </authorList>
    </citation>
    <scope>NUCLEOTIDE SEQUENCE [LARGE SCALE GENOMIC DNA]</scope>
    <source>
        <strain evidence="2 3">SWB005</strain>
    </source>
</reference>
<keyword evidence="3" id="KW-1185">Reference proteome</keyword>
<evidence type="ECO:0000256" key="1">
    <source>
        <dbReference type="SAM" id="SignalP"/>
    </source>
</evidence>
<dbReference type="EMBL" id="PVNK01000242">
    <property type="protein sequence ID" value="PRP91403.1"/>
    <property type="molecule type" value="Genomic_DNA"/>
</dbReference>
<evidence type="ECO:0000313" key="2">
    <source>
        <dbReference type="EMBL" id="PRP91403.1"/>
    </source>
</evidence>